<evidence type="ECO:0000313" key="3">
    <source>
        <dbReference type="Proteomes" id="UP000468943"/>
    </source>
</evidence>
<keyword evidence="3" id="KW-1185">Reference proteome</keyword>
<proteinExistence type="predicted"/>
<reference evidence="2 3" key="1">
    <citation type="submission" date="2019-12" db="EMBL/GenBank/DDBJ databases">
        <title>Genomic-based taxomic classification of the family Erythrobacteraceae.</title>
        <authorList>
            <person name="Xu L."/>
        </authorList>
    </citation>
    <scope>NUCLEOTIDE SEQUENCE [LARGE SCALE GENOMIC DNA]</scope>
    <source>
        <strain evidence="2 3">JCM 17802</strain>
    </source>
</reference>
<keyword evidence="1" id="KW-0812">Transmembrane</keyword>
<comment type="caution">
    <text evidence="2">The sequence shown here is derived from an EMBL/GenBank/DDBJ whole genome shotgun (WGS) entry which is preliminary data.</text>
</comment>
<accession>A0A6I4SPT0</accession>
<evidence type="ECO:0000313" key="2">
    <source>
        <dbReference type="EMBL" id="MXO57076.1"/>
    </source>
</evidence>
<dbReference type="Proteomes" id="UP000468943">
    <property type="component" value="Unassembled WGS sequence"/>
</dbReference>
<dbReference type="RefSeq" id="WP_160598207.1">
    <property type="nucleotide sequence ID" value="NZ_WTYS01000001.1"/>
</dbReference>
<gene>
    <name evidence="2" type="ORF">GRI36_09280</name>
</gene>
<feature type="transmembrane region" description="Helical" evidence="1">
    <location>
        <begin position="92"/>
        <end position="113"/>
    </location>
</feature>
<keyword evidence="1" id="KW-0472">Membrane</keyword>
<name>A0A6I4SPT0_9SPHN</name>
<sequence>MNQTPHYVYPLPPLVDQLNSSQASGYDLDELILASQRFQELQLGSYYEKIENSDSPRGASRFQISPRGVTVANALLDAKQRPIFDRISSWRWWMPIAGLASVTAVALTLFELVNNA</sequence>
<organism evidence="2 3">
    <name type="scientific">Pontixanthobacter gangjinensis</name>
    <dbReference type="NCBI Taxonomy" id="1028742"/>
    <lineage>
        <taxon>Bacteria</taxon>
        <taxon>Pseudomonadati</taxon>
        <taxon>Pseudomonadota</taxon>
        <taxon>Alphaproteobacteria</taxon>
        <taxon>Sphingomonadales</taxon>
        <taxon>Erythrobacteraceae</taxon>
        <taxon>Pontixanthobacter</taxon>
    </lineage>
</organism>
<evidence type="ECO:0000256" key="1">
    <source>
        <dbReference type="SAM" id="Phobius"/>
    </source>
</evidence>
<protein>
    <submittedName>
        <fullName evidence="2">Uncharacterized protein</fullName>
    </submittedName>
</protein>
<dbReference type="AlphaFoldDB" id="A0A6I4SPT0"/>
<keyword evidence="1" id="KW-1133">Transmembrane helix</keyword>
<dbReference type="EMBL" id="WTYS01000001">
    <property type="protein sequence ID" value="MXO57076.1"/>
    <property type="molecule type" value="Genomic_DNA"/>
</dbReference>